<dbReference type="OrthoDB" id="2804213at2759"/>
<sequence length="141" mass="15340">MPRLTNVVEQDFITTLDMGFYSNCVAASACAVFMYDRFLTIEQEVRLGLGRGVGYILNIILNIAAAMFHISVGAISALRCYAINGRSLWTPAVIITLSLVGTALDIYKSSTTWKAAYGLKRSALQLGMAVPITTLILRDGE</sequence>
<evidence type="ECO:0000256" key="1">
    <source>
        <dbReference type="SAM" id="Phobius"/>
    </source>
</evidence>
<dbReference type="EMBL" id="KV429053">
    <property type="protein sequence ID" value="KZT70211.1"/>
    <property type="molecule type" value="Genomic_DNA"/>
</dbReference>
<dbReference type="PROSITE" id="PS51257">
    <property type="entry name" value="PROKAR_LIPOPROTEIN"/>
    <property type="match status" value="1"/>
</dbReference>
<proteinExistence type="predicted"/>
<keyword evidence="1" id="KW-0472">Membrane</keyword>
<feature type="transmembrane region" description="Helical" evidence="1">
    <location>
        <begin position="52"/>
        <end position="76"/>
    </location>
</feature>
<dbReference type="Proteomes" id="UP000076727">
    <property type="component" value="Unassembled WGS sequence"/>
</dbReference>
<dbReference type="AlphaFoldDB" id="A0A165R2H1"/>
<evidence type="ECO:0000313" key="3">
    <source>
        <dbReference type="Proteomes" id="UP000076727"/>
    </source>
</evidence>
<accession>A0A165R2H1</accession>
<name>A0A165R2H1_9APHY</name>
<evidence type="ECO:0000313" key="2">
    <source>
        <dbReference type="EMBL" id="KZT70211.1"/>
    </source>
</evidence>
<keyword evidence="1" id="KW-1133">Transmembrane helix</keyword>
<feature type="transmembrane region" description="Helical" evidence="1">
    <location>
        <begin position="88"/>
        <end position="107"/>
    </location>
</feature>
<protein>
    <submittedName>
        <fullName evidence="2">Uncharacterized protein</fullName>
    </submittedName>
</protein>
<keyword evidence="3" id="KW-1185">Reference proteome</keyword>
<keyword evidence="1" id="KW-0812">Transmembrane</keyword>
<gene>
    <name evidence="2" type="ORF">DAEQUDRAFT_756578</name>
</gene>
<reference evidence="2 3" key="1">
    <citation type="journal article" date="2016" name="Mol. Biol. Evol.">
        <title>Comparative Genomics of Early-Diverging Mushroom-Forming Fungi Provides Insights into the Origins of Lignocellulose Decay Capabilities.</title>
        <authorList>
            <person name="Nagy L.G."/>
            <person name="Riley R."/>
            <person name="Tritt A."/>
            <person name="Adam C."/>
            <person name="Daum C."/>
            <person name="Floudas D."/>
            <person name="Sun H."/>
            <person name="Yadav J.S."/>
            <person name="Pangilinan J."/>
            <person name="Larsson K.H."/>
            <person name="Matsuura K."/>
            <person name="Barry K."/>
            <person name="Labutti K."/>
            <person name="Kuo R."/>
            <person name="Ohm R.A."/>
            <person name="Bhattacharya S.S."/>
            <person name="Shirouzu T."/>
            <person name="Yoshinaga Y."/>
            <person name="Martin F.M."/>
            <person name="Grigoriev I.V."/>
            <person name="Hibbett D.S."/>
        </authorList>
    </citation>
    <scope>NUCLEOTIDE SEQUENCE [LARGE SCALE GENOMIC DNA]</scope>
    <source>
        <strain evidence="2 3">L-15889</strain>
    </source>
</reference>
<feature type="transmembrane region" description="Helical" evidence="1">
    <location>
        <begin position="20"/>
        <end position="40"/>
    </location>
</feature>
<organism evidence="2 3">
    <name type="scientific">Daedalea quercina L-15889</name>
    <dbReference type="NCBI Taxonomy" id="1314783"/>
    <lineage>
        <taxon>Eukaryota</taxon>
        <taxon>Fungi</taxon>
        <taxon>Dikarya</taxon>
        <taxon>Basidiomycota</taxon>
        <taxon>Agaricomycotina</taxon>
        <taxon>Agaricomycetes</taxon>
        <taxon>Polyporales</taxon>
        <taxon>Fomitopsis</taxon>
    </lineage>
</organism>